<keyword evidence="1" id="KW-0812">Transmembrane</keyword>
<feature type="transmembrane region" description="Helical" evidence="1">
    <location>
        <begin position="153"/>
        <end position="172"/>
    </location>
</feature>
<dbReference type="RefSeq" id="WP_096740883.1">
    <property type="nucleotide sequence ID" value="NZ_CP023510.1"/>
</dbReference>
<keyword evidence="1" id="KW-0472">Membrane</keyword>
<feature type="transmembrane region" description="Helical" evidence="1">
    <location>
        <begin position="233"/>
        <end position="251"/>
    </location>
</feature>
<dbReference type="Proteomes" id="UP000218628">
    <property type="component" value="Chromosome"/>
</dbReference>
<evidence type="ECO:0000313" key="2">
    <source>
        <dbReference type="EMBL" id="ATF63118.1"/>
    </source>
</evidence>
<gene>
    <name evidence="2" type="ORF">CO690_05260</name>
</gene>
<dbReference type="EMBL" id="CP023510">
    <property type="protein sequence ID" value="ATF63118.1"/>
    <property type="molecule type" value="Genomic_DNA"/>
</dbReference>
<evidence type="ECO:0000256" key="1">
    <source>
        <dbReference type="SAM" id="Phobius"/>
    </source>
</evidence>
<feature type="transmembrane region" description="Helical" evidence="1">
    <location>
        <begin position="192"/>
        <end position="212"/>
    </location>
</feature>
<dbReference type="AlphaFoldDB" id="A0A291DF94"/>
<proteinExistence type="predicted"/>
<sequence>MSTQDQNTPQQKDARPIWARLRTKATAEEAQPHHYTRADMLKQSNIWFRKQGVPLIIPARQRALDAFPRSVPWILWASIMHICYIFLRDILILVVDGAKGSLPEYIKAITTNTALSDEVLPMLVLGGIFLVMPIISGVFITLAHVLMVRTPKWVQITTGILTVLFAGMLFVASVFESSSLDGLDFVYDGSQVFPLIVVGIYLAIFLGVDTILGWSFKHAIHQLASLPPMIAKVLPVLMVSVLFIFVNADLWKLANGLSFPRTWAVLGLMGLLAVFVVVTTSLERTARLLGRNRGDDIARFSESDYEHAAALEGGIWNTAQDWVEEKKILEHRPLKTAPWGNLIIIPMIGQIIQATLFMMLVFGFFMGFSSIAISDTTIESWMTVKPEHLKILGVDTNINAVVIKVSMIVAVFSGLSFVATTSSDEKYARSFLKPMIARIKHILVIRDIYLGLLTMPKNEVLIPLSEEERVQKKPDKA</sequence>
<feature type="transmembrane region" description="Helical" evidence="1">
    <location>
        <begin position="398"/>
        <end position="419"/>
    </location>
</feature>
<name>A0A291DF94_9MICC</name>
<feature type="transmembrane region" description="Helical" evidence="1">
    <location>
        <begin position="356"/>
        <end position="378"/>
    </location>
</feature>
<evidence type="ECO:0000313" key="3">
    <source>
        <dbReference type="Proteomes" id="UP000218628"/>
    </source>
</evidence>
<feature type="transmembrane region" description="Helical" evidence="1">
    <location>
        <begin position="70"/>
        <end position="87"/>
    </location>
</feature>
<organism evidence="2 3">
    <name type="scientific">Rothia mucilaginosa</name>
    <dbReference type="NCBI Taxonomy" id="43675"/>
    <lineage>
        <taxon>Bacteria</taxon>
        <taxon>Bacillati</taxon>
        <taxon>Actinomycetota</taxon>
        <taxon>Actinomycetes</taxon>
        <taxon>Micrococcales</taxon>
        <taxon>Micrococcaceae</taxon>
        <taxon>Rothia</taxon>
    </lineage>
</organism>
<accession>A0A291DF94</accession>
<feature type="transmembrane region" description="Helical" evidence="1">
    <location>
        <begin position="263"/>
        <end position="282"/>
    </location>
</feature>
<keyword evidence="1" id="KW-1133">Transmembrane helix</keyword>
<reference evidence="3" key="1">
    <citation type="submission" date="2017-09" db="EMBL/GenBank/DDBJ databases">
        <title>FDA dAtabase for Regulatory Grade micrObial Sequences (FDA-ARGOS): Supporting development and validation of Infectious Disease Dx tests.</title>
        <authorList>
            <person name="Minogue T."/>
            <person name="Wolcott M."/>
            <person name="Wasieloski L."/>
            <person name="Aguilar W."/>
            <person name="Moore D."/>
            <person name="Tallon L."/>
            <person name="Sadzewicz L."/>
            <person name="Ott S."/>
            <person name="Zhao X."/>
            <person name="Nagaraj S."/>
            <person name="Vavikolanu K."/>
            <person name="Aluvathingal J."/>
            <person name="Nadendla S."/>
            <person name="Sichtig H."/>
        </authorList>
    </citation>
    <scope>NUCLEOTIDE SEQUENCE [LARGE SCALE GENOMIC DNA]</scope>
    <source>
        <strain evidence="3">FDAARGOS_369</strain>
    </source>
</reference>
<feature type="transmembrane region" description="Helical" evidence="1">
    <location>
        <begin position="122"/>
        <end position="146"/>
    </location>
</feature>
<protein>
    <submittedName>
        <fullName evidence="2">D-mannonate dehydratase</fullName>
    </submittedName>
</protein>